<evidence type="ECO:0000256" key="6">
    <source>
        <dbReference type="SAM" id="Phobius"/>
    </source>
</evidence>
<feature type="transmembrane region" description="Helical" evidence="6">
    <location>
        <begin position="498"/>
        <end position="520"/>
    </location>
</feature>
<feature type="transmembrane region" description="Helical" evidence="6">
    <location>
        <begin position="216"/>
        <end position="233"/>
    </location>
</feature>
<feature type="transmembrane region" description="Helical" evidence="6">
    <location>
        <begin position="532"/>
        <end position="552"/>
    </location>
</feature>
<dbReference type="InterPro" id="IPR050598">
    <property type="entry name" value="AminoAcid_Transporter"/>
</dbReference>
<dbReference type="AlphaFoldDB" id="A0A6A6X8K7"/>
<keyword evidence="4 6" id="KW-0472">Membrane</keyword>
<dbReference type="GO" id="GO:0016020">
    <property type="term" value="C:membrane"/>
    <property type="evidence" value="ECO:0007669"/>
    <property type="project" value="UniProtKB-SubCell"/>
</dbReference>
<feature type="transmembrane region" description="Helical" evidence="6">
    <location>
        <begin position="336"/>
        <end position="357"/>
    </location>
</feature>
<feature type="transmembrane region" description="Helical" evidence="6">
    <location>
        <begin position="419"/>
        <end position="439"/>
    </location>
</feature>
<dbReference type="PANTHER" id="PTHR11785:SF382">
    <property type="entry name" value="LOW-AFFINITY METHIONINE PERMEASE"/>
    <property type="match status" value="1"/>
</dbReference>
<evidence type="ECO:0000256" key="5">
    <source>
        <dbReference type="SAM" id="MobiDB-lite"/>
    </source>
</evidence>
<keyword evidence="8" id="KW-1185">Reference proteome</keyword>
<proteinExistence type="predicted"/>
<evidence type="ECO:0000256" key="3">
    <source>
        <dbReference type="ARBA" id="ARBA00022989"/>
    </source>
</evidence>
<evidence type="ECO:0000313" key="8">
    <source>
        <dbReference type="Proteomes" id="UP000799757"/>
    </source>
</evidence>
<sequence length="674" mass="74958">MDSPESSQHYLAADPPYRPSSPGALSRLSLDSGGIPAHSLNHSEGSQPDPLQDVRGVKVKVNRKLTWWDVSALIINKMIGTGIFTGPPTILLFTGDKNKALLLWAGGFAYTLISMTLYLEYSRKLPFTGGELVYLDEILPRPALLSYTCYALYFVCLYTTATNSMQFARQVIIASTNDTDIHDERVMRLIAVVITTVICLLIYFSTATGRRLNRYLAWLKIGLLISVFMAGAIKAGNSTVRDNVPVQKLVKSSSAAGLLQVLFSFQGWENATLVAGEIPDYHTLRKGFIRAVWIVGMLYMLINIVFCYSIPWHADGTLDLDYVTIFFGGSQKAKQAWAVLIAFSAVGSMISVTYTCVMVKQTIAWANILPWSSFWRTSAPVRVKEPKDAFEMQRLLSQAIGENGEPVSTWRTAAPQGGIILHWIACVFYISVSSVIPVVGEAISFSGQLLTYAHAIAGAILGFFFYKLEKIEYDIPADRKWEPGVLPWWLAPRACQFLFGWIYCAGSIAILALAAIGPYVNTDGKSRSIKGWYYTVITVGFLVLSIAYYFVFFASPTTTGVHLAGVNLKRQEHGVDDNTNMMRQCDMCITYDEGVAHRHAIYGYRNYIDLNFRPNKKGRSFLYWVFGGPKERHQPNLDIGEYVVRAKKNTSGIVQAVWAPVRGLIPSLRSSGRS</sequence>
<feature type="transmembrane region" description="Helical" evidence="6">
    <location>
        <begin position="291"/>
        <end position="311"/>
    </location>
</feature>
<dbReference type="Proteomes" id="UP000799757">
    <property type="component" value="Unassembled WGS sequence"/>
</dbReference>
<dbReference type="Gene3D" id="1.20.1740.10">
    <property type="entry name" value="Amino acid/polyamine transporter I"/>
    <property type="match status" value="1"/>
</dbReference>
<keyword evidence="2 6" id="KW-0812">Transmembrane</keyword>
<feature type="transmembrane region" description="Helical" evidence="6">
    <location>
        <begin position="101"/>
        <end position="119"/>
    </location>
</feature>
<dbReference type="OrthoDB" id="3926200at2759"/>
<reference evidence="7" key="1">
    <citation type="journal article" date="2020" name="Stud. Mycol.">
        <title>101 Dothideomycetes genomes: a test case for predicting lifestyles and emergence of pathogens.</title>
        <authorList>
            <person name="Haridas S."/>
            <person name="Albert R."/>
            <person name="Binder M."/>
            <person name="Bloem J."/>
            <person name="Labutti K."/>
            <person name="Salamov A."/>
            <person name="Andreopoulos B."/>
            <person name="Baker S."/>
            <person name="Barry K."/>
            <person name="Bills G."/>
            <person name="Bluhm B."/>
            <person name="Cannon C."/>
            <person name="Castanera R."/>
            <person name="Culley D."/>
            <person name="Daum C."/>
            <person name="Ezra D."/>
            <person name="Gonzalez J."/>
            <person name="Henrissat B."/>
            <person name="Kuo A."/>
            <person name="Liang C."/>
            <person name="Lipzen A."/>
            <person name="Lutzoni F."/>
            <person name="Magnuson J."/>
            <person name="Mondo S."/>
            <person name="Nolan M."/>
            <person name="Ohm R."/>
            <person name="Pangilinan J."/>
            <person name="Park H.-J."/>
            <person name="Ramirez L."/>
            <person name="Alfaro M."/>
            <person name="Sun H."/>
            <person name="Tritt A."/>
            <person name="Yoshinaga Y."/>
            <person name="Zwiers L.-H."/>
            <person name="Turgeon B."/>
            <person name="Goodwin S."/>
            <person name="Spatafora J."/>
            <person name="Crous P."/>
            <person name="Grigoriev I."/>
        </authorList>
    </citation>
    <scope>NUCLEOTIDE SEQUENCE</scope>
    <source>
        <strain evidence="7">CBS 109.77</strain>
    </source>
</reference>
<feature type="region of interest" description="Disordered" evidence="5">
    <location>
        <begin position="1"/>
        <end position="32"/>
    </location>
</feature>
<dbReference type="PANTHER" id="PTHR11785">
    <property type="entry name" value="AMINO ACID TRANSPORTER"/>
    <property type="match status" value="1"/>
</dbReference>
<dbReference type="EMBL" id="MU001970">
    <property type="protein sequence ID" value="KAF2792423.1"/>
    <property type="molecule type" value="Genomic_DNA"/>
</dbReference>
<evidence type="ECO:0000313" key="7">
    <source>
        <dbReference type="EMBL" id="KAF2792423.1"/>
    </source>
</evidence>
<keyword evidence="3 6" id="KW-1133">Transmembrane helix</keyword>
<dbReference type="GO" id="GO:0015179">
    <property type="term" value="F:L-amino acid transmembrane transporter activity"/>
    <property type="evidence" value="ECO:0007669"/>
    <property type="project" value="TreeGrafter"/>
</dbReference>
<comment type="subcellular location">
    <subcellularLocation>
        <location evidence="1">Membrane</location>
        <topology evidence="1">Multi-pass membrane protein</topology>
    </subcellularLocation>
</comment>
<evidence type="ECO:0008006" key="9">
    <source>
        <dbReference type="Google" id="ProtNLM"/>
    </source>
</evidence>
<dbReference type="InterPro" id="IPR002293">
    <property type="entry name" value="AA/rel_permease1"/>
</dbReference>
<name>A0A6A6X8K7_9PLEO</name>
<evidence type="ECO:0000256" key="4">
    <source>
        <dbReference type="ARBA" id="ARBA00023136"/>
    </source>
</evidence>
<feature type="transmembrane region" description="Helical" evidence="6">
    <location>
        <begin position="144"/>
        <end position="165"/>
    </location>
</feature>
<feature type="transmembrane region" description="Helical" evidence="6">
    <location>
        <begin position="445"/>
        <end position="466"/>
    </location>
</feature>
<accession>A0A6A6X8K7</accession>
<dbReference type="Pfam" id="PF13520">
    <property type="entry name" value="AA_permease_2"/>
    <property type="match status" value="1"/>
</dbReference>
<evidence type="ECO:0000256" key="1">
    <source>
        <dbReference type="ARBA" id="ARBA00004141"/>
    </source>
</evidence>
<feature type="transmembrane region" description="Helical" evidence="6">
    <location>
        <begin position="186"/>
        <end position="204"/>
    </location>
</feature>
<evidence type="ECO:0000256" key="2">
    <source>
        <dbReference type="ARBA" id="ARBA00022692"/>
    </source>
</evidence>
<organism evidence="7 8">
    <name type="scientific">Melanomma pulvis-pyrius CBS 109.77</name>
    <dbReference type="NCBI Taxonomy" id="1314802"/>
    <lineage>
        <taxon>Eukaryota</taxon>
        <taxon>Fungi</taxon>
        <taxon>Dikarya</taxon>
        <taxon>Ascomycota</taxon>
        <taxon>Pezizomycotina</taxon>
        <taxon>Dothideomycetes</taxon>
        <taxon>Pleosporomycetidae</taxon>
        <taxon>Pleosporales</taxon>
        <taxon>Melanommataceae</taxon>
        <taxon>Melanomma</taxon>
    </lineage>
</organism>
<gene>
    <name evidence="7" type="ORF">K505DRAFT_278835</name>
</gene>
<protein>
    <recommendedName>
        <fullName evidence="9">Amino acid transporter</fullName>
    </recommendedName>
</protein>